<evidence type="ECO:0000259" key="2">
    <source>
        <dbReference type="SMART" id="SM00997"/>
    </source>
</evidence>
<proteinExistence type="predicted"/>
<reference evidence="3 4" key="1">
    <citation type="submission" date="2018-08" db="EMBL/GenBank/DDBJ databases">
        <title>Verrucosispora craniellae sp. nov., isolated from a marine sponge in the South China Sea.</title>
        <authorList>
            <person name="Li L."/>
            <person name="Lin H.W."/>
        </authorList>
    </citation>
    <scope>NUCLEOTIDE SEQUENCE [LARGE SCALE GENOMIC DNA]</scope>
    <source>
        <strain evidence="3 4">LHW63014</strain>
    </source>
</reference>
<feature type="region of interest" description="Disordered" evidence="1">
    <location>
        <begin position="434"/>
        <end position="460"/>
    </location>
</feature>
<dbReference type="EMBL" id="QVFU01000097">
    <property type="protein sequence ID" value="RFS40939.1"/>
    <property type="molecule type" value="Genomic_DNA"/>
</dbReference>
<keyword evidence="4" id="KW-1185">Reference proteome</keyword>
<evidence type="ECO:0000313" key="3">
    <source>
        <dbReference type="EMBL" id="RFS40939.1"/>
    </source>
</evidence>
<dbReference type="OrthoDB" id="505700at2"/>
<dbReference type="SUPFAM" id="SSF51735">
    <property type="entry name" value="NAD(P)-binding Rossmann-fold domains"/>
    <property type="match status" value="1"/>
</dbReference>
<organism evidence="3 4">
    <name type="scientific">Micromonospora craniellae</name>
    <dbReference type="NCBI Taxonomy" id="2294034"/>
    <lineage>
        <taxon>Bacteria</taxon>
        <taxon>Bacillati</taxon>
        <taxon>Actinomycetota</taxon>
        <taxon>Actinomycetes</taxon>
        <taxon>Micromonosporales</taxon>
        <taxon>Micromonosporaceae</taxon>
        <taxon>Micromonospora</taxon>
    </lineage>
</organism>
<protein>
    <recommendedName>
        <fullName evidence="2">S-adenosyl-L-homocysteine hydrolase NAD binding domain-containing protein</fullName>
    </recommendedName>
</protein>
<dbReference type="RefSeq" id="WP_117231304.1">
    <property type="nucleotide sequence ID" value="NZ_CP061725.1"/>
</dbReference>
<dbReference type="SMART" id="SM00997">
    <property type="entry name" value="AdoHcyase_NAD"/>
    <property type="match status" value="1"/>
</dbReference>
<feature type="domain" description="S-adenosyl-L-homocysteine hydrolase NAD binding" evidence="2">
    <location>
        <begin position="304"/>
        <end position="443"/>
    </location>
</feature>
<feature type="compositionally biased region" description="Basic residues" evidence="1">
    <location>
        <begin position="451"/>
        <end position="460"/>
    </location>
</feature>
<accession>A0A372FQH1</accession>
<comment type="caution">
    <text evidence="3">The sequence shown here is derived from an EMBL/GenBank/DDBJ whole genome shotgun (WGS) entry which is preliminary data.</text>
</comment>
<sequence>MTAPTIENPPHGPSWHVLYGPLTPNDLRSALEQIAAGWDLRLTHFHPDMAVIAGRHGDINVRWRVHLPPAPDAQTHNLEPETHLEILIDATAADPAEAALLHDLKLRLRRHSTGELDRIRAHLPLVSRYATCNLGVESWAMIFRDHYVENTLGFILGIHHAGIPARWIYALNKGDRTHRRDRIHATLLAHGIASGALDNTAVNASADHEKELAAARASLDTFIDDAHNEGRRVLVIDDGGLIAQGYGGDNTLRRVDAVIELTVSGLKRIASAGPLTIPVLNLARSGLKTRLGYPEIADSCARRLRALLAAHKLSGRTVLMVGFGELGSRLAASLRSQGAQVHVTDTDPLALITAAEGAYPTHRCVADALRAAPPFLVVGTTGDQAITANDLALMPDDVFFAPFATKDFSLLAAPHYARTATLVPGVGRRYRLDGARHVHRPRGRSLPQPVRGRRHSQPGL</sequence>
<dbReference type="Proteomes" id="UP000262621">
    <property type="component" value="Unassembled WGS sequence"/>
</dbReference>
<dbReference type="InterPro" id="IPR036291">
    <property type="entry name" value="NAD(P)-bd_dom_sf"/>
</dbReference>
<evidence type="ECO:0000256" key="1">
    <source>
        <dbReference type="SAM" id="MobiDB-lite"/>
    </source>
</evidence>
<evidence type="ECO:0000313" key="4">
    <source>
        <dbReference type="Proteomes" id="UP000262621"/>
    </source>
</evidence>
<dbReference type="Gene3D" id="3.40.50.720">
    <property type="entry name" value="NAD(P)-binding Rossmann-like Domain"/>
    <property type="match status" value="1"/>
</dbReference>
<dbReference type="InterPro" id="IPR015878">
    <property type="entry name" value="Ado_hCys_hydrolase_NAD-bd"/>
</dbReference>
<gene>
    <name evidence="3" type="ORF">D0Q02_30185</name>
</gene>
<name>A0A372FQH1_9ACTN</name>
<dbReference type="Pfam" id="PF00670">
    <property type="entry name" value="AdoHcyase_NAD"/>
    <property type="match status" value="1"/>
</dbReference>
<dbReference type="AlphaFoldDB" id="A0A372FQH1"/>